<protein>
    <submittedName>
        <fullName evidence="7">Putative RNA polymerase sigma factor</fullName>
    </submittedName>
    <submittedName>
        <fullName evidence="8">RNA polymerase sigma-70 factor</fullName>
    </submittedName>
</protein>
<gene>
    <name evidence="7" type="primary">sigM_8</name>
    <name evidence="7" type="ORF">ERS852461_04656</name>
    <name evidence="8" type="ORF">NXW97_03530</name>
    <name evidence="9" type="ORF">NXY30_03925</name>
</gene>
<dbReference type="NCBIfam" id="TIGR02985">
    <property type="entry name" value="Sig70_bacteroi1"/>
    <property type="match status" value="1"/>
</dbReference>
<dbReference type="InterPro" id="IPR007627">
    <property type="entry name" value="RNA_pol_sigma70_r2"/>
</dbReference>
<evidence type="ECO:0000313" key="10">
    <source>
        <dbReference type="Proteomes" id="UP000095606"/>
    </source>
</evidence>
<evidence type="ECO:0000256" key="3">
    <source>
        <dbReference type="ARBA" id="ARBA00023082"/>
    </source>
</evidence>
<evidence type="ECO:0000256" key="1">
    <source>
        <dbReference type="ARBA" id="ARBA00010641"/>
    </source>
</evidence>
<feature type="domain" description="RNA polymerase sigma-70 region 2" evidence="5">
    <location>
        <begin position="17"/>
        <end position="83"/>
    </location>
</feature>
<dbReference type="InterPro" id="IPR013324">
    <property type="entry name" value="RNA_pol_sigma_r3/r4-like"/>
</dbReference>
<dbReference type="InterPro" id="IPR014327">
    <property type="entry name" value="RNA_pol_sigma70_bacteroid"/>
</dbReference>
<dbReference type="GO" id="GO:0003677">
    <property type="term" value="F:DNA binding"/>
    <property type="evidence" value="ECO:0007669"/>
    <property type="project" value="InterPro"/>
</dbReference>
<evidence type="ECO:0000256" key="4">
    <source>
        <dbReference type="ARBA" id="ARBA00023163"/>
    </source>
</evidence>
<keyword evidence="4" id="KW-0804">Transcription</keyword>
<keyword evidence="3" id="KW-0731">Sigma factor</keyword>
<dbReference type="Proteomes" id="UP000095606">
    <property type="component" value="Unassembled WGS sequence"/>
</dbReference>
<evidence type="ECO:0000313" key="11">
    <source>
        <dbReference type="Proteomes" id="UP001060104"/>
    </source>
</evidence>
<dbReference type="Gene3D" id="1.10.10.10">
    <property type="entry name" value="Winged helix-like DNA-binding domain superfamily/Winged helix DNA-binding domain"/>
    <property type="match status" value="1"/>
</dbReference>
<dbReference type="InterPro" id="IPR039425">
    <property type="entry name" value="RNA_pol_sigma-70-like"/>
</dbReference>
<organism evidence="7 10">
    <name type="scientific">Bacteroides faecis</name>
    <dbReference type="NCBI Taxonomy" id="674529"/>
    <lineage>
        <taxon>Bacteria</taxon>
        <taxon>Pseudomonadati</taxon>
        <taxon>Bacteroidota</taxon>
        <taxon>Bacteroidia</taxon>
        <taxon>Bacteroidales</taxon>
        <taxon>Bacteroidaceae</taxon>
        <taxon>Bacteroides</taxon>
    </lineage>
</organism>
<feature type="domain" description="RNA polymerase sigma factor 70 region 4 type 2" evidence="6">
    <location>
        <begin position="128"/>
        <end position="168"/>
    </location>
</feature>
<dbReference type="Proteomes" id="UP001204548">
    <property type="component" value="Unassembled WGS sequence"/>
</dbReference>
<dbReference type="Gene3D" id="1.10.1740.10">
    <property type="match status" value="1"/>
</dbReference>
<accession>A0A174UUE8</accession>
<dbReference type="NCBIfam" id="TIGR02937">
    <property type="entry name" value="sigma70-ECF"/>
    <property type="match status" value="1"/>
</dbReference>
<keyword evidence="11" id="KW-1185">Reference proteome</keyword>
<evidence type="ECO:0000313" key="7">
    <source>
        <dbReference type="EMBL" id="CUQ23608.1"/>
    </source>
</evidence>
<dbReference type="Proteomes" id="UP001060104">
    <property type="component" value="Chromosome"/>
</dbReference>
<dbReference type="EMBL" id="CP103141">
    <property type="protein sequence ID" value="UVQ75563.1"/>
    <property type="molecule type" value="Genomic_DNA"/>
</dbReference>
<dbReference type="GO" id="GO:0016987">
    <property type="term" value="F:sigma factor activity"/>
    <property type="evidence" value="ECO:0007669"/>
    <property type="project" value="UniProtKB-KW"/>
</dbReference>
<evidence type="ECO:0000313" key="8">
    <source>
        <dbReference type="EMBL" id="MCS2791090.1"/>
    </source>
</evidence>
<evidence type="ECO:0000256" key="2">
    <source>
        <dbReference type="ARBA" id="ARBA00023015"/>
    </source>
</evidence>
<evidence type="ECO:0000313" key="9">
    <source>
        <dbReference type="EMBL" id="UVQ75563.1"/>
    </source>
</evidence>
<reference evidence="7 10" key="1">
    <citation type="submission" date="2015-09" db="EMBL/GenBank/DDBJ databases">
        <authorList>
            <consortium name="Pathogen Informatics"/>
        </authorList>
    </citation>
    <scope>NUCLEOTIDE SEQUENCE [LARGE SCALE GENOMIC DNA]</scope>
    <source>
        <strain evidence="7 10">2789STDY5834846</strain>
    </source>
</reference>
<keyword evidence="2" id="KW-0805">Transcription regulation</keyword>
<dbReference type="EMBL" id="JANUTS010000001">
    <property type="protein sequence ID" value="MCS2791090.1"/>
    <property type="molecule type" value="Genomic_DNA"/>
</dbReference>
<dbReference type="InterPro" id="IPR013325">
    <property type="entry name" value="RNA_pol_sigma_r2"/>
</dbReference>
<dbReference type="EMBL" id="CZAE01000032">
    <property type="protein sequence ID" value="CUQ23608.1"/>
    <property type="molecule type" value="Genomic_DNA"/>
</dbReference>
<dbReference type="InterPro" id="IPR014284">
    <property type="entry name" value="RNA_pol_sigma-70_dom"/>
</dbReference>
<reference evidence="8" key="2">
    <citation type="submission" date="2022-08" db="EMBL/GenBank/DDBJ databases">
        <title>Genome Sequencing of Bacteroides fragilis Group Isolates with Nanopore Technology.</title>
        <authorList>
            <person name="Tisza M.J."/>
            <person name="Smith D."/>
            <person name="Dekker J.P."/>
        </authorList>
    </citation>
    <scope>NUCLEOTIDE SEQUENCE</scope>
    <source>
        <strain evidence="8">BFG-351</strain>
        <strain evidence="9">BFG-527</strain>
    </source>
</reference>
<dbReference type="PANTHER" id="PTHR43133:SF46">
    <property type="entry name" value="RNA POLYMERASE SIGMA-70 FACTOR ECF SUBFAMILY"/>
    <property type="match status" value="1"/>
</dbReference>
<dbReference type="Pfam" id="PF04542">
    <property type="entry name" value="Sigma70_r2"/>
    <property type="match status" value="1"/>
</dbReference>
<comment type="similarity">
    <text evidence="1">Belongs to the sigma-70 factor family. ECF subfamily.</text>
</comment>
<dbReference type="RefSeq" id="WP_022301652.1">
    <property type="nucleotide sequence ID" value="NZ_CABMFH010000059.1"/>
</dbReference>
<dbReference type="InterPro" id="IPR036388">
    <property type="entry name" value="WH-like_DNA-bd_sf"/>
</dbReference>
<dbReference type="Pfam" id="PF08281">
    <property type="entry name" value="Sigma70_r4_2"/>
    <property type="match status" value="1"/>
</dbReference>
<dbReference type="GO" id="GO:0006352">
    <property type="term" value="P:DNA-templated transcription initiation"/>
    <property type="evidence" value="ECO:0007669"/>
    <property type="project" value="InterPro"/>
</dbReference>
<name>A0A3E5FYT5_9BACE</name>
<proteinExistence type="inferred from homology"/>
<dbReference type="PANTHER" id="PTHR43133">
    <property type="entry name" value="RNA POLYMERASE ECF-TYPE SIGMA FACTO"/>
    <property type="match status" value="1"/>
</dbReference>
<evidence type="ECO:0000259" key="5">
    <source>
        <dbReference type="Pfam" id="PF04542"/>
    </source>
</evidence>
<accession>A0A3E5FYT5</accession>
<dbReference type="SUPFAM" id="SSF88659">
    <property type="entry name" value="Sigma3 and sigma4 domains of RNA polymerase sigma factors"/>
    <property type="match status" value="1"/>
</dbReference>
<sequence>MDKSERYDSDWRMIENLFRSYYSMLRSYAFRLVNDFCLAEDIVQDVFMSLWNNRNNIDFDSELKPYLFRAIYNKSLDYLKSKKCTEEESLDTIIARLELSHHSNENHEETLFAKEIQQEIVNYLKGQPENVRKVFVLSRYHGLKIKEIARQLELSQKTVEKYLSRVLKGLKECLIYKELLSFLLIFSFFMDFFSK</sequence>
<dbReference type="GeneID" id="69587801"/>
<dbReference type="AlphaFoldDB" id="A0A3E5FYT5"/>
<evidence type="ECO:0000259" key="6">
    <source>
        <dbReference type="Pfam" id="PF08281"/>
    </source>
</evidence>
<dbReference type="SUPFAM" id="SSF88946">
    <property type="entry name" value="Sigma2 domain of RNA polymerase sigma factors"/>
    <property type="match status" value="1"/>
</dbReference>
<dbReference type="InterPro" id="IPR013249">
    <property type="entry name" value="RNA_pol_sigma70_r4_t2"/>
</dbReference>